<dbReference type="Proteomes" id="UP000501063">
    <property type="component" value="Plasmid pPniHBP1_1"/>
</dbReference>
<dbReference type="CDD" id="cd07996">
    <property type="entry name" value="WGR_MMR_like"/>
    <property type="match status" value="1"/>
</dbReference>
<dbReference type="Gene3D" id="2.20.140.10">
    <property type="entry name" value="WGR domain"/>
    <property type="match status" value="1"/>
</dbReference>
<feature type="domain" description="WGR" evidence="1">
    <location>
        <begin position="1"/>
        <end position="87"/>
    </location>
</feature>
<protein>
    <submittedName>
        <fullName evidence="2">WGR domain-containing protein</fullName>
    </submittedName>
</protein>
<reference evidence="2 3" key="1">
    <citation type="submission" date="2020-02" db="EMBL/GenBank/DDBJ databases">
        <title>Integrative conjugative elements (ICEs) and plasmids drive adaptation of Pseudomonas nitroreducens strain HBP1 to wastewater environment.</title>
        <authorList>
            <person name="Sentchilo V."/>
            <person name="Carraro N."/>
            <person name="Bertelli C."/>
            <person name="van der Meer J.R."/>
        </authorList>
    </citation>
    <scope>NUCLEOTIDE SEQUENCE [LARGE SCALE GENOMIC DNA]</scope>
    <source>
        <strain evidence="2 3">HBP1</strain>
        <plasmid evidence="3">ppnihbp1_1</plasmid>
    </source>
</reference>
<dbReference type="SUPFAM" id="SSF142921">
    <property type="entry name" value="WGR domain-like"/>
    <property type="match status" value="1"/>
</dbReference>
<evidence type="ECO:0000259" key="1">
    <source>
        <dbReference type="PROSITE" id="PS51977"/>
    </source>
</evidence>
<dbReference type="InterPro" id="IPR036930">
    <property type="entry name" value="WGR_dom_sf"/>
</dbReference>
<gene>
    <name evidence="2" type="ORF">G5B91_33315</name>
</gene>
<name>A0A6G6J843_PSENT</name>
<dbReference type="InterPro" id="IPR008893">
    <property type="entry name" value="WGR_domain"/>
</dbReference>
<dbReference type="EMBL" id="CP049142">
    <property type="protein sequence ID" value="QIE91240.1"/>
    <property type="molecule type" value="Genomic_DNA"/>
</dbReference>
<dbReference type="Pfam" id="PF05406">
    <property type="entry name" value="WGR"/>
    <property type="match status" value="1"/>
</dbReference>
<dbReference type="AlphaFoldDB" id="A0A6G6J843"/>
<evidence type="ECO:0000313" key="3">
    <source>
        <dbReference type="Proteomes" id="UP000501063"/>
    </source>
</evidence>
<dbReference type="PROSITE" id="PS51977">
    <property type="entry name" value="WGR"/>
    <property type="match status" value="1"/>
</dbReference>
<dbReference type="RefSeq" id="WP_081596695.1">
    <property type="nucleotide sequence ID" value="NZ_CP049142.1"/>
</dbReference>
<keyword evidence="2" id="KW-0614">Plasmid</keyword>
<geneLocation type="plasmid" evidence="3">
    <name>ppnihbp1_1</name>
</geneLocation>
<dbReference type="KEGG" id="pnt:G5B91_33315"/>
<organism evidence="2 3">
    <name type="scientific">Pseudomonas nitroreducens</name>
    <dbReference type="NCBI Taxonomy" id="46680"/>
    <lineage>
        <taxon>Bacteria</taxon>
        <taxon>Pseudomonadati</taxon>
        <taxon>Pseudomonadota</taxon>
        <taxon>Gammaproteobacteria</taxon>
        <taxon>Pseudomonadales</taxon>
        <taxon>Pseudomonadaceae</taxon>
        <taxon>Pseudomonas</taxon>
    </lineage>
</organism>
<evidence type="ECO:0000313" key="2">
    <source>
        <dbReference type="EMBL" id="QIE91240.1"/>
    </source>
</evidence>
<sequence length="126" mass="13555">MSSSITRNYLYQSGNSDKFYTLSLVATGNTWEVLSHYGRSGTSGKRAVVQPATSYTEAHTVFEKACNKRLKRGYYLAGSSSPVPASPIAPNPANSLAALEAKRQRHALLSAIPAPVITLNPMSLLL</sequence>
<accession>A0A6G6J843</accession>
<dbReference type="InterPro" id="IPR049809">
    <property type="entry name" value="YehF/YfeS-like_WGR"/>
</dbReference>
<proteinExistence type="predicted"/>